<dbReference type="AlphaFoldDB" id="A0AAP0PNQ5"/>
<accession>A0AAP0PNQ5</accession>
<evidence type="ECO:0000313" key="2">
    <source>
        <dbReference type="Proteomes" id="UP001419268"/>
    </source>
</evidence>
<name>A0AAP0PNQ5_9MAGN</name>
<reference evidence="1 2" key="1">
    <citation type="submission" date="2024-01" db="EMBL/GenBank/DDBJ databases">
        <title>Genome assemblies of Stephania.</title>
        <authorList>
            <person name="Yang L."/>
        </authorList>
    </citation>
    <scope>NUCLEOTIDE SEQUENCE [LARGE SCALE GENOMIC DNA]</scope>
    <source>
        <strain evidence="1">JXDWG</strain>
        <tissue evidence="1">Leaf</tissue>
    </source>
</reference>
<evidence type="ECO:0000313" key="1">
    <source>
        <dbReference type="EMBL" id="KAK9149199.1"/>
    </source>
</evidence>
<sequence>MIHSRHIEQRNKCKKKIINVVIGIPPFHGESLPPLLLFFTSRHLVNPRNTTTVPCKMAAMPMNNKPIFFPVFIFRSGAL</sequence>
<dbReference type="EMBL" id="JBBNAG010000003">
    <property type="protein sequence ID" value="KAK9149199.1"/>
    <property type="molecule type" value="Genomic_DNA"/>
</dbReference>
<organism evidence="1 2">
    <name type="scientific">Stephania cephalantha</name>
    <dbReference type="NCBI Taxonomy" id="152367"/>
    <lineage>
        <taxon>Eukaryota</taxon>
        <taxon>Viridiplantae</taxon>
        <taxon>Streptophyta</taxon>
        <taxon>Embryophyta</taxon>
        <taxon>Tracheophyta</taxon>
        <taxon>Spermatophyta</taxon>
        <taxon>Magnoliopsida</taxon>
        <taxon>Ranunculales</taxon>
        <taxon>Menispermaceae</taxon>
        <taxon>Menispermoideae</taxon>
        <taxon>Cissampelideae</taxon>
        <taxon>Stephania</taxon>
    </lineage>
</organism>
<keyword evidence="2" id="KW-1185">Reference proteome</keyword>
<proteinExistence type="predicted"/>
<dbReference type="Proteomes" id="UP001419268">
    <property type="component" value="Unassembled WGS sequence"/>
</dbReference>
<comment type="caution">
    <text evidence="1">The sequence shown here is derived from an EMBL/GenBank/DDBJ whole genome shotgun (WGS) entry which is preliminary data.</text>
</comment>
<gene>
    <name evidence="1" type="ORF">Scep_007956</name>
</gene>
<protein>
    <submittedName>
        <fullName evidence="1">Uncharacterized protein</fullName>
    </submittedName>
</protein>